<dbReference type="KEGG" id="fal:FRAAL0188"/>
<sequence length="90" mass="9571">MIHYSTVTRHAWSTGTADAGAADPALGPARGRAPAARARAAPAAVEVQKVIALTRWLVLEAAGASPRPPWRGDQRPARTTTGWSGRRMCR</sequence>
<dbReference type="EMBL" id="CT573213">
    <property type="protein sequence ID" value="CAJ58866.1"/>
    <property type="molecule type" value="Genomic_DNA"/>
</dbReference>
<organism evidence="2 3">
    <name type="scientific">Frankia alni (strain DSM 45986 / CECT 9034 / ACN14a)</name>
    <dbReference type="NCBI Taxonomy" id="326424"/>
    <lineage>
        <taxon>Bacteria</taxon>
        <taxon>Bacillati</taxon>
        <taxon>Actinomycetota</taxon>
        <taxon>Actinomycetes</taxon>
        <taxon>Frankiales</taxon>
        <taxon>Frankiaceae</taxon>
        <taxon>Frankia</taxon>
    </lineage>
</organism>
<gene>
    <name evidence="2" type="ordered locus">FRAAL0188</name>
</gene>
<name>Q0RU78_FRAAA</name>
<dbReference type="STRING" id="326424.FRAAL0188"/>
<keyword evidence="3" id="KW-1185">Reference proteome</keyword>
<reference evidence="2 3" key="1">
    <citation type="journal article" date="2007" name="Genome Res.">
        <title>Genome characteristics of facultatively symbiotic Frankia sp. strains reflect host range and host plant biogeography.</title>
        <authorList>
            <person name="Normand P."/>
            <person name="Lapierre P."/>
            <person name="Tisa L.S."/>
            <person name="Gogarten J.P."/>
            <person name="Alloisio N."/>
            <person name="Bagnarol E."/>
            <person name="Bassi C.A."/>
            <person name="Berry A.M."/>
            <person name="Bickhart D.M."/>
            <person name="Choisne N."/>
            <person name="Couloux A."/>
            <person name="Cournoyer B."/>
            <person name="Cruveiller S."/>
            <person name="Daubin V."/>
            <person name="Demange N."/>
            <person name="Francino M.P."/>
            <person name="Goltsman E."/>
            <person name="Huang Y."/>
            <person name="Kopp O.R."/>
            <person name="Labarre L."/>
            <person name="Lapidus A."/>
            <person name="Lavire C."/>
            <person name="Marechal J."/>
            <person name="Martinez M."/>
            <person name="Mastronunzio J.E."/>
            <person name="Mullin B.C."/>
            <person name="Niemann J."/>
            <person name="Pujic P."/>
            <person name="Rawnsley T."/>
            <person name="Rouy Z."/>
            <person name="Schenowitz C."/>
            <person name="Sellstedt A."/>
            <person name="Tavares F."/>
            <person name="Tomkins J.P."/>
            <person name="Vallenet D."/>
            <person name="Valverde C."/>
            <person name="Wall L.G."/>
            <person name="Wang Y."/>
            <person name="Medigue C."/>
            <person name="Benson D.R."/>
        </authorList>
    </citation>
    <scope>NUCLEOTIDE SEQUENCE [LARGE SCALE GENOMIC DNA]</scope>
    <source>
        <strain evidence="3">DSM 45986 / CECT 9034 / ACN14a</strain>
    </source>
</reference>
<dbReference type="HOGENOM" id="CLU_2436479_0_0_11"/>
<feature type="region of interest" description="Disordered" evidence="1">
    <location>
        <begin position="64"/>
        <end position="90"/>
    </location>
</feature>
<proteinExistence type="predicted"/>
<feature type="region of interest" description="Disordered" evidence="1">
    <location>
        <begin position="13"/>
        <end position="33"/>
    </location>
</feature>
<dbReference type="Proteomes" id="UP000000657">
    <property type="component" value="Chromosome"/>
</dbReference>
<dbReference type="AlphaFoldDB" id="Q0RU78"/>
<accession>Q0RU78</accession>
<evidence type="ECO:0000256" key="1">
    <source>
        <dbReference type="SAM" id="MobiDB-lite"/>
    </source>
</evidence>
<protein>
    <submittedName>
        <fullName evidence="2">Uncharacterized protein</fullName>
    </submittedName>
</protein>
<evidence type="ECO:0000313" key="2">
    <source>
        <dbReference type="EMBL" id="CAJ58866.1"/>
    </source>
</evidence>
<feature type="compositionally biased region" description="Low complexity" evidence="1">
    <location>
        <begin position="14"/>
        <end position="33"/>
    </location>
</feature>
<evidence type="ECO:0000313" key="3">
    <source>
        <dbReference type="Proteomes" id="UP000000657"/>
    </source>
</evidence>